<evidence type="ECO:0000259" key="1">
    <source>
        <dbReference type="Pfam" id="PF10551"/>
    </source>
</evidence>
<proteinExistence type="predicted"/>
<feature type="domain" description="MULE transposase" evidence="1">
    <location>
        <begin position="114"/>
        <end position="210"/>
    </location>
</feature>
<protein>
    <recommendedName>
        <fullName evidence="1">MULE transposase domain-containing protein</fullName>
    </recommendedName>
</protein>
<dbReference type="STRING" id="46731.A0A3M6UDQ8"/>
<dbReference type="EMBL" id="RCHS01001716">
    <property type="protein sequence ID" value="RMX51817.1"/>
    <property type="molecule type" value="Genomic_DNA"/>
</dbReference>
<organism evidence="2 3">
    <name type="scientific">Pocillopora damicornis</name>
    <name type="common">Cauliflower coral</name>
    <name type="synonym">Millepora damicornis</name>
    <dbReference type="NCBI Taxonomy" id="46731"/>
    <lineage>
        <taxon>Eukaryota</taxon>
        <taxon>Metazoa</taxon>
        <taxon>Cnidaria</taxon>
        <taxon>Anthozoa</taxon>
        <taxon>Hexacorallia</taxon>
        <taxon>Scleractinia</taxon>
        <taxon>Astrocoeniina</taxon>
        <taxon>Pocilloporidae</taxon>
        <taxon>Pocillopora</taxon>
    </lineage>
</organism>
<comment type="caution">
    <text evidence="2">The sequence shown here is derived from an EMBL/GenBank/DDBJ whole genome shotgun (WGS) entry which is preliminary data.</text>
</comment>
<evidence type="ECO:0000313" key="2">
    <source>
        <dbReference type="EMBL" id="RMX51817.1"/>
    </source>
</evidence>
<dbReference type="InterPro" id="IPR018289">
    <property type="entry name" value="MULE_transposase_dom"/>
</dbReference>
<keyword evidence="3" id="KW-1185">Reference proteome</keyword>
<dbReference type="Pfam" id="PF10551">
    <property type="entry name" value="MULE"/>
    <property type="match status" value="1"/>
</dbReference>
<dbReference type="PANTHER" id="PTHR47160:SF10">
    <property type="entry name" value="MULE TRANSPOSASE DOMAIN-CONTAINING PROTEIN"/>
    <property type="match status" value="1"/>
</dbReference>
<accession>A0A3M6UDQ8</accession>
<dbReference type="PANTHER" id="PTHR47160">
    <property type="entry name" value="PUTATIVE-RELATED"/>
    <property type="match status" value="1"/>
</dbReference>
<dbReference type="OrthoDB" id="10051448at2759"/>
<dbReference type="AlphaFoldDB" id="A0A3M6UDQ8"/>
<gene>
    <name evidence="2" type="ORF">pdam_00021963</name>
</gene>
<name>A0A3M6UDQ8_POCDA</name>
<dbReference type="Proteomes" id="UP000275408">
    <property type="component" value="Unassembled WGS sequence"/>
</dbReference>
<sequence length="225" mass="26210">MMGMMRGNPYSLISMLITEKESVPLVLEMWSSSSNRNKLKLAPKNYKVLLKKLDGPCPSLSKPKFLAQVASRLTQKTRPKDPVDLDFNVTVNKRHHLVFATEKQLQFLSKAKTWFIDSTFKLCCHPFTQLWTIDANVKSKDHVKQVPLVFVLMSGKKTKYYQKVMRTLLDLLPQNLKVHQVMIDFEEAMWNYLYEVLPDVMVKGCVFHWTQALWRKIQEFGLQTA</sequence>
<evidence type="ECO:0000313" key="3">
    <source>
        <dbReference type="Proteomes" id="UP000275408"/>
    </source>
</evidence>
<reference evidence="2 3" key="1">
    <citation type="journal article" date="2018" name="Sci. Rep.">
        <title>Comparative analysis of the Pocillopora damicornis genome highlights role of immune system in coral evolution.</title>
        <authorList>
            <person name="Cunning R."/>
            <person name="Bay R.A."/>
            <person name="Gillette P."/>
            <person name="Baker A.C."/>
            <person name="Traylor-Knowles N."/>
        </authorList>
    </citation>
    <scope>NUCLEOTIDE SEQUENCE [LARGE SCALE GENOMIC DNA]</scope>
    <source>
        <strain evidence="2">RSMAS</strain>
        <tissue evidence="2">Whole animal</tissue>
    </source>
</reference>